<organism evidence="2 3">
    <name type="scientific">Gordonia pseudamarae</name>
    <dbReference type="NCBI Taxonomy" id="2831662"/>
    <lineage>
        <taxon>Bacteria</taxon>
        <taxon>Bacillati</taxon>
        <taxon>Actinomycetota</taxon>
        <taxon>Actinomycetes</taxon>
        <taxon>Mycobacteriales</taxon>
        <taxon>Gordoniaceae</taxon>
        <taxon>Gordonia</taxon>
    </lineage>
</organism>
<proteinExistence type="predicted"/>
<gene>
    <name evidence="2" type="ORF">GII31_18180</name>
</gene>
<evidence type="ECO:0000256" key="1">
    <source>
        <dbReference type="SAM" id="SignalP"/>
    </source>
</evidence>
<name>A0ABX6IMY4_9ACTN</name>
<protein>
    <submittedName>
        <fullName evidence="2">Uncharacterized protein</fullName>
    </submittedName>
</protein>
<evidence type="ECO:0000313" key="3">
    <source>
        <dbReference type="Proteomes" id="UP001059836"/>
    </source>
</evidence>
<accession>A0ABX6IMY4</accession>
<dbReference type="PROSITE" id="PS51318">
    <property type="entry name" value="TAT"/>
    <property type="match status" value="1"/>
</dbReference>
<sequence>MTTTSRRMAATTTAVAAAAAIAVGGGTASAIPGGPAGSASGIVKGKTVEITFRNPTAVTVDCAGFVFDTGRFHWLSNMATQYNKYMKAVQTGDTAAQDRAYNKYIRAAYSAGNSRADTSAVILTPGQSKVETVTPTGTASKTYSVVVACRDAGTSVADAKAFIVRTPGV</sequence>
<dbReference type="EMBL" id="CP045809">
    <property type="protein sequence ID" value="QHN36535.1"/>
    <property type="molecule type" value="Genomic_DNA"/>
</dbReference>
<feature type="signal peptide" evidence="1">
    <location>
        <begin position="1"/>
        <end position="30"/>
    </location>
</feature>
<dbReference type="Proteomes" id="UP001059836">
    <property type="component" value="Chromosome"/>
</dbReference>
<dbReference type="InterPro" id="IPR006311">
    <property type="entry name" value="TAT_signal"/>
</dbReference>
<dbReference type="RefSeq" id="WP_213244793.1">
    <property type="nucleotide sequence ID" value="NZ_CP045806.1"/>
</dbReference>
<keyword evidence="1" id="KW-0732">Signal</keyword>
<evidence type="ECO:0000313" key="2">
    <source>
        <dbReference type="EMBL" id="QHN36535.1"/>
    </source>
</evidence>
<feature type="chain" id="PRO_5046916387" evidence="1">
    <location>
        <begin position="31"/>
        <end position="169"/>
    </location>
</feature>
<keyword evidence="3" id="KW-1185">Reference proteome</keyword>
<reference evidence="2" key="1">
    <citation type="journal article" date="2021" name="Nat. Microbiol.">
        <title>Cocultivation of an ultrasmall environmental parasitic bacterium with lytic ability against bacteria associated with wastewater foams.</title>
        <authorList>
            <person name="Batinovic S."/>
            <person name="Rose J.J.A."/>
            <person name="Ratcliffe J."/>
            <person name="Seviour R.J."/>
            <person name="Petrovski S."/>
        </authorList>
    </citation>
    <scope>NUCLEOTIDE SEQUENCE</scope>
    <source>
        <strain evidence="2">CON9</strain>
    </source>
</reference>